<comment type="caution">
    <text evidence="2">The sequence shown here is derived from an EMBL/GenBank/DDBJ whole genome shotgun (WGS) entry which is preliminary data.</text>
</comment>
<proteinExistence type="predicted"/>
<keyword evidence="3" id="KW-1185">Reference proteome</keyword>
<dbReference type="OrthoDB" id="8248739at2759"/>
<keyword evidence="1" id="KW-0732">Signal</keyword>
<dbReference type="Proteomes" id="UP001151699">
    <property type="component" value="Chromosome X"/>
</dbReference>
<gene>
    <name evidence="2" type="ORF">Bhyg_12333</name>
</gene>
<dbReference type="SUPFAM" id="SSF49854">
    <property type="entry name" value="Spermadhesin, CUB domain"/>
    <property type="match status" value="1"/>
</dbReference>
<name>A0A9Q0S0S0_9DIPT</name>
<organism evidence="2 3">
    <name type="scientific">Pseudolycoriella hygida</name>
    <dbReference type="NCBI Taxonomy" id="35572"/>
    <lineage>
        <taxon>Eukaryota</taxon>
        <taxon>Metazoa</taxon>
        <taxon>Ecdysozoa</taxon>
        <taxon>Arthropoda</taxon>
        <taxon>Hexapoda</taxon>
        <taxon>Insecta</taxon>
        <taxon>Pterygota</taxon>
        <taxon>Neoptera</taxon>
        <taxon>Endopterygota</taxon>
        <taxon>Diptera</taxon>
        <taxon>Nematocera</taxon>
        <taxon>Sciaroidea</taxon>
        <taxon>Sciaridae</taxon>
        <taxon>Pseudolycoriella</taxon>
    </lineage>
</organism>
<evidence type="ECO:0008006" key="4">
    <source>
        <dbReference type="Google" id="ProtNLM"/>
    </source>
</evidence>
<feature type="signal peptide" evidence="1">
    <location>
        <begin position="1"/>
        <end position="22"/>
    </location>
</feature>
<evidence type="ECO:0000313" key="2">
    <source>
        <dbReference type="EMBL" id="KAJ6639586.1"/>
    </source>
</evidence>
<evidence type="ECO:0000256" key="1">
    <source>
        <dbReference type="SAM" id="SignalP"/>
    </source>
</evidence>
<feature type="chain" id="PRO_5040115243" description="CUB domain-containing protein" evidence="1">
    <location>
        <begin position="23"/>
        <end position="297"/>
    </location>
</feature>
<dbReference type="InterPro" id="IPR035914">
    <property type="entry name" value="Sperma_CUB_dom_sf"/>
</dbReference>
<accession>A0A9Q0S0S0</accession>
<evidence type="ECO:0000313" key="3">
    <source>
        <dbReference type="Proteomes" id="UP001151699"/>
    </source>
</evidence>
<dbReference type="EMBL" id="WJQU01000003">
    <property type="protein sequence ID" value="KAJ6639586.1"/>
    <property type="molecule type" value="Genomic_DNA"/>
</dbReference>
<sequence length="297" mass="33356">MVTRNTILLILSVVCFCEITIAQKCPDFVESTTCGGNIIGDSGIIRYNHSGYGENSGCVWLIRSNISSTVQVRLLADTFSTNQFIEINHVFLDGEIGGNSGSYIRHGDFSPREFNGPVILVRFASLKIYNATINATVPSFTLFYRGCGTNIVNPPTFTHYLRERSPGEREVVTYPKDGGLYQPNQLVTYLGLRKDRAILNNSEGEWKVKVLYQDMQTSSYCLFGDSLKFFSGGFNMLTALDEKNEFIWRFCQRNSNQTHVLPKVSPKYGNVYPDNVGILAIFASNGYQEGKGFVFEW</sequence>
<reference evidence="2" key="1">
    <citation type="submission" date="2022-07" db="EMBL/GenBank/DDBJ databases">
        <authorList>
            <person name="Trinca V."/>
            <person name="Uliana J.V.C."/>
            <person name="Torres T.T."/>
            <person name="Ward R.J."/>
            <person name="Monesi N."/>
        </authorList>
    </citation>
    <scope>NUCLEOTIDE SEQUENCE</scope>
    <source>
        <strain evidence="2">HSMRA1968</strain>
        <tissue evidence="2">Whole embryos</tissue>
    </source>
</reference>
<dbReference type="AlphaFoldDB" id="A0A9Q0S0S0"/>
<protein>
    <recommendedName>
        <fullName evidence="4">CUB domain-containing protein</fullName>
    </recommendedName>
</protein>
<dbReference type="Gene3D" id="2.60.120.290">
    <property type="entry name" value="Spermadhesin, CUB domain"/>
    <property type="match status" value="1"/>
</dbReference>